<sequence length="115" mass="13136">MDAQFPFEVRHTYVRGCYRHTEKQIHVKVYTHVQHTRARTHTHTHVHTPFAVGVEPRMEGQGEARGVSEFCEAGWSVAAEPVVVEARFAVAFPLRPGTIHVRHRCDRLVTASLRV</sequence>
<organism evidence="1 2">
    <name type="scientific">Melipona bicolor</name>
    <dbReference type="NCBI Taxonomy" id="60889"/>
    <lineage>
        <taxon>Eukaryota</taxon>
        <taxon>Metazoa</taxon>
        <taxon>Ecdysozoa</taxon>
        <taxon>Arthropoda</taxon>
        <taxon>Hexapoda</taxon>
        <taxon>Insecta</taxon>
        <taxon>Pterygota</taxon>
        <taxon>Neoptera</taxon>
        <taxon>Endopterygota</taxon>
        <taxon>Hymenoptera</taxon>
        <taxon>Apocrita</taxon>
        <taxon>Aculeata</taxon>
        <taxon>Apoidea</taxon>
        <taxon>Anthophila</taxon>
        <taxon>Apidae</taxon>
        <taxon>Melipona</taxon>
    </lineage>
</organism>
<comment type="caution">
    <text evidence="1">The sequence shown here is derived from an EMBL/GenBank/DDBJ whole genome shotgun (WGS) entry which is preliminary data.</text>
</comment>
<name>A0AA40KRR1_9HYME</name>
<dbReference type="Proteomes" id="UP001177670">
    <property type="component" value="Unassembled WGS sequence"/>
</dbReference>
<protein>
    <submittedName>
        <fullName evidence="1">Uncharacterized protein</fullName>
    </submittedName>
</protein>
<gene>
    <name evidence="1" type="ORF">K0M31_018523</name>
</gene>
<proteinExistence type="predicted"/>
<reference evidence="1" key="1">
    <citation type="submission" date="2021-10" db="EMBL/GenBank/DDBJ databases">
        <title>Melipona bicolor Genome sequencing and assembly.</title>
        <authorList>
            <person name="Araujo N.S."/>
            <person name="Arias M.C."/>
        </authorList>
    </citation>
    <scope>NUCLEOTIDE SEQUENCE</scope>
    <source>
        <strain evidence="1">USP_2M_L1-L4_2017</strain>
        <tissue evidence="1">Whole body</tissue>
    </source>
</reference>
<dbReference type="AlphaFoldDB" id="A0AA40KRR1"/>
<accession>A0AA40KRR1</accession>
<evidence type="ECO:0000313" key="2">
    <source>
        <dbReference type="Proteomes" id="UP001177670"/>
    </source>
</evidence>
<keyword evidence="2" id="KW-1185">Reference proteome</keyword>
<dbReference type="EMBL" id="JAHYIQ010000007">
    <property type="protein sequence ID" value="KAK1130391.1"/>
    <property type="molecule type" value="Genomic_DNA"/>
</dbReference>
<evidence type="ECO:0000313" key="1">
    <source>
        <dbReference type="EMBL" id="KAK1130391.1"/>
    </source>
</evidence>